<sequence length="188" mass="21377">MEPSFPLELEREIFETAALSYPETIPRLLLVAVLEVATETQSLVLLGSDLDFESLSNRFTLSKLERLASSMQGLTKKLELADMYITLTHLDLFHSDWPSVIISEICHLPALTHLALCDDCEIAAAVHVLSNCARIAVLIYMNADEPKSDYDDEREILLDDDRFLTMAIGTDEYMRDWFDFKIDSWTLA</sequence>
<dbReference type="SUPFAM" id="SSF52047">
    <property type="entry name" value="RNI-like"/>
    <property type="match status" value="1"/>
</dbReference>
<name>A0AAD7F9W3_9AGAR</name>
<keyword evidence="3" id="KW-1185">Reference proteome</keyword>
<dbReference type="InterPro" id="IPR032675">
    <property type="entry name" value="LRR_dom_sf"/>
</dbReference>
<proteinExistence type="predicted"/>
<accession>A0AAD7F9W3</accession>
<dbReference type="Gene3D" id="3.80.10.10">
    <property type="entry name" value="Ribonuclease Inhibitor"/>
    <property type="match status" value="1"/>
</dbReference>
<evidence type="ECO:0000313" key="2">
    <source>
        <dbReference type="EMBL" id="KAJ7621493.1"/>
    </source>
</evidence>
<dbReference type="AlphaFoldDB" id="A0AAD7F9W3"/>
<evidence type="ECO:0000313" key="3">
    <source>
        <dbReference type="Proteomes" id="UP001221142"/>
    </source>
</evidence>
<organism evidence="1 3">
    <name type="scientific">Roridomyces roridus</name>
    <dbReference type="NCBI Taxonomy" id="1738132"/>
    <lineage>
        <taxon>Eukaryota</taxon>
        <taxon>Fungi</taxon>
        <taxon>Dikarya</taxon>
        <taxon>Basidiomycota</taxon>
        <taxon>Agaricomycotina</taxon>
        <taxon>Agaricomycetes</taxon>
        <taxon>Agaricomycetidae</taxon>
        <taxon>Agaricales</taxon>
        <taxon>Marasmiineae</taxon>
        <taxon>Mycenaceae</taxon>
        <taxon>Roridomyces</taxon>
    </lineage>
</organism>
<evidence type="ECO:0000313" key="1">
    <source>
        <dbReference type="EMBL" id="KAJ7607232.1"/>
    </source>
</evidence>
<gene>
    <name evidence="2" type="ORF">FB45DRAFT_1032743</name>
    <name evidence="1" type="ORF">FB45DRAFT_1040500</name>
</gene>
<comment type="caution">
    <text evidence="1">The sequence shown here is derived from an EMBL/GenBank/DDBJ whole genome shotgun (WGS) entry which is preliminary data.</text>
</comment>
<dbReference type="EMBL" id="JARKIF010000051">
    <property type="protein sequence ID" value="KAJ7607232.1"/>
    <property type="molecule type" value="Genomic_DNA"/>
</dbReference>
<dbReference type="EMBL" id="JARKIF010000016">
    <property type="protein sequence ID" value="KAJ7621493.1"/>
    <property type="molecule type" value="Genomic_DNA"/>
</dbReference>
<dbReference type="Proteomes" id="UP001221142">
    <property type="component" value="Unassembled WGS sequence"/>
</dbReference>
<protein>
    <submittedName>
        <fullName evidence="1">Uncharacterized protein</fullName>
    </submittedName>
</protein>
<reference evidence="1" key="1">
    <citation type="submission" date="2023-03" db="EMBL/GenBank/DDBJ databases">
        <title>Massive genome expansion in bonnet fungi (Mycena s.s.) driven by repeated elements and novel gene families across ecological guilds.</title>
        <authorList>
            <consortium name="Lawrence Berkeley National Laboratory"/>
            <person name="Harder C.B."/>
            <person name="Miyauchi S."/>
            <person name="Viragh M."/>
            <person name="Kuo A."/>
            <person name="Thoen E."/>
            <person name="Andreopoulos B."/>
            <person name="Lu D."/>
            <person name="Skrede I."/>
            <person name="Drula E."/>
            <person name="Henrissat B."/>
            <person name="Morin E."/>
            <person name="Kohler A."/>
            <person name="Barry K."/>
            <person name="LaButti K."/>
            <person name="Morin E."/>
            <person name="Salamov A."/>
            <person name="Lipzen A."/>
            <person name="Mereny Z."/>
            <person name="Hegedus B."/>
            <person name="Baldrian P."/>
            <person name="Stursova M."/>
            <person name="Weitz H."/>
            <person name="Taylor A."/>
            <person name="Grigoriev I.V."/>
            <person name="Nagy L.G."/>
            <person name="Martin F."/>
            <person name="Kauserud H."/>
        </authorList>
    </citation>
    <scope>NUCLEOTIDE SEQUENCE</scope>
    <source>
        <strain evidence="1">9284</strain>
    </source>
</reference>